<feature type="chain" id="PRO_5047175187" evidence="4">
    <location>
        <begin position="26"/>
        <end position="374"/>
    </location>
</feature>
<dbReference type="SUPFAM" id="SSF53822">
    <property type="entry name" value="Periplasmic binding protein-like I"/>
    <property type="match status" value="1"/>
</dbReference>
<organism evidence="6 7">
    <name type="scientific">Hoeflea alexandrii</name>
    <dbReference type="NCBI Taxonomy" id="288436"/>
    <lineage>
        <taxon>Bacteria</taxon>
        <taxon>Pseudomonadati</taxon>
        <taxon>Pseudomonadota</taxon>
        <taxon>Alphaproteobacteria</taxon>
        <taxon>Hyphomicrobiales</taxon>
        <taxon>Rhizobiaceae</taxon>
        <taxon>Hoeflea</taxon>
    </lineage>
</organism>
<evidence type="ECO:0000256" key="4">
    <source>
        <dbReference type="SAM" id="SignalP"/>
    </source>
</evidence>
<gene>
    <name evidence="6" type="ORF">GTW23_07255</name>
</gene>
<evidence type="ECO:0000313" key="6">
    <source>
        <dbReference type="EMBL" id="MCO6407972.1"/>
    </source>
</evidence>
<dbReference type="PANTHER" id="PTHR30483:SF6">
    <property type="entry name" value="PERIPLASMIC BINDING PROTEIN OF ABC TRANSPORTER FOR NATURAL AMINO ACIDS"/>
    <property type="match status" value="1"/>
</dbReference>
<evidence type="ECO:0000256" key="2">
    <source>
        <dbReference type="ARBA" id="ARBA00022729"/>
    </source>
</evidence>
<keyword evidence="3" id="KW-0813">Transport</keyword>
<dbReference type="InterPro" id="IPR028081">
    <property type="entry name" value="Leu-bd"/>
</dbReference>
<keyword evidence="3" id="KW-0029">Amino-acid transport</keyword>
<comment type="caution">
    <text evidence="6">The sequence shown here is derived from an EMBL/GenBank/DDBJ whole genome shotgun (WGS) entry which is preliminary data.</text>
</comment>
<evidence type="ECO:0000259" key="5">
    <source>
        <dbReference type="Pfam" id="PF13458"/>
    </source>
</evidence>
<sequence>MLIRLALSPLPLLMALLIAAAPVRADSLHVGLVIPQEGQFKPLGDHVREAFEIWETGHPEIFADLVEGDDGCSEEAGTDAAAAMIEAGVNVVVGFLCTESLAAALPLLSAEDIPVMTLTVRADIIAEEAGRLGWNFFRLAPRAGSEAEIAADAILRLWADKSFALIEDGAISGRELVEAIRVILENRGLKPNFVDNYRPGQATQPSLLRRLKAAGVSRVFVGGERSDMAVIAMEADRQGVPLEFMGGDQLNAPQGELPLPDGTIAVLAAGATPGPEAEAARAAFEERGLIAEGLRIPAYAAAEILGAIATRMDYSQTGLGEALRSTTFSTALGPVTFDQNGERREPGFVLAIWRDGAFHRLSLEDMARIAGESR</sequence>
<name>A0ABT1CP40_9HYPH</name>
<dbReference type="Gene3D" id="3.40.50.2300">
    <property type="match status" value="2"/>
</dbReference>
<feature type="signal peptide" evidence="4">
    <location>
        <begin position="1"/>
        <end position="25"/>
    </location>
</feature>
<dbReference type="InterPro" id="IPR051010">
    <property type="entry name" value="BCAA_transport"/>
</dbReference>
<reference evidence="6 7" key="1">
    <citation type="submission" date="2020-01" db="EMBL/GenBank/DDBJ databases">
        <title>Genomes of bacteria type strains.</title>
        <authorList>
            <person name="Chen J."/>
            <person name="Zhu S."/>
            <person name="Yang J."/>
        </authorList>
    </citation>
    <scope>NUCLEOTIDE SEQUENCE [LARGE SCALE GENOMIC DNA]</scope>
    <source>
        <strain evidence="6 7">DSM 16655</strain>
    </source>
</reference>
<dbReference type="RefSeq" id="WP_252915231.1">
    <property type="nucleotide sequence ID" value="NZ_JAAAML010000001.1"/>
</dbReference>
<feature type="domain" description="Leucine-binding protein" evidence="5">
    <location>
        <begin position="29"/>
        <end position="351"/>
    </location>
</feature>
<dbReference type="Pfam" id="PF13458">
    <property type="entry name" value="Peripla_BP_6"/>
    <property type="match status" value="1"/>
</dbReference>
<evidence type="ECO:0000256" key="3">
    <source>
        <dbReference type="ARBA" id="ARBA00022970"/>
    </source>
</evidence>
<dbReference type="PANTHER" id="PTHR30483">
    <property type="entry name" value="LEUCINE-SPECIFIC-BINDING PROTEIN"/>
    <property type="match status" value="1"/>
</dbReference>
<evidence type="ECO:0000256" key="1">
    <source>
        <dbReference type="ARBA" id="ARBA00010062"/>
    </source>
</evidence>
<proteinExistence type="inferred from homology"/>
<evidence type="ECO:0000313" key="7">
    <source>
        <dbReference type="Proteomes" id="UP001320715"/>
    </source>
</evidence>
<dbReference type="EMBL" id="JAAAML010000001">
    <property type="protein sequence ID" value="MCO6407972.1"/>
    <property type="molecule type" value="Genomic_DNA"/>
</dbReference>
<keyword evidence="2 4" id="KW-0732">Signal</keyword>
<protein>
    <submittedName>
        <fullName evidence="6">ABC transporter substrate-binding protein</fullName>
    </submittedName>
</protein>
<dbReference type="InterPro" id="IPR028082">
    <property type="entry name" value="Peripla_BP_I"/>
</dbReference>
<keyword evidence="7" id="KW-1185">Reference proteome</keyword>
<accession>A0ABT1CP40</accession>
<dbReference type="Proteomes" id="UP001320715">
    <property type="component" value="Unassembled WGS sequence"/>
</dbReference>
<comment type="similarity">
    <text evidence="1">Belongs to the leucine-binding protein family.</text>
</comment>